<protein>
    <submittedName>
        <fullName evidence="2">Uncharacterized protein</fullName>
    </submittedName>
</protein>
<keyword evidence="1" id="KW-0812">Transmembrane</keyword>
<evidence type="ECO:0000256" key="1">
    <source>
        <dbReference type="SAM" id="Phobius"/>
    </source>
</evidence>
<reference evidence="2" key="1">
    <citation type="submission" date="2015-11" db="EMBL/GenBank/DDBJ databases">
        <title>De novo transcriptome assembly of four potential Pierce s Disease insect vectors from Arizona vineyards.</title>
        <authorList>
            <person name="Tassone E.E."/>
        </authorList>
    </citation>
    <scope>NUCLEOTIDE SEQUENCE</scope>
</reference>
<accession>A0A1B6IC61</accession>
<proteinExistence type="predicted"/>
<dbReference type="EMBL" id="GECU01023226">
    <property type="protein sequence ID" value="JAS84480.1"/>
    <property type="molecule type" value="Transcribed_RNA"/>
</dbReference>
<sequence>MKMRLRNQMSYTVSEEMTNSKKKVNQIQKIRVLLWKMYILRKRHWMITILEFAVPIFVFWLVVHFKNLLPSDPKIVFDKQPKRYNALLVNGHYKVAYTPSDPLTDKIMMLVSTKLSTLGCLVTLVSRTNESEVE</sequence>
<gene>
    <name evidence="2" type="ORF">g.57859</name>
</gene>
<name>A0A1B6IC61_9HEMI</name>
<evidence type="ECO:0000313" key="2">
    <source>
        <dbReference type="EMBL" id="JAS84480.1"/>
    </source>
</evidence>
<keyword evidence="1" id="KW-1133">Transmembrane helix</keyword>
<feature type="transmembrane region" description="Helical" evidence="1">
    <location>
        <begin position="45"/>
        <end position="63"/>
    </location>
</feature>
<dbReference type="AlphaFoldDB" id="A0A1B6IC61"/>
<feature type="non-terminal residue" evidence="2">
    <location>
        <position position="134"/>
    </location>
</feature>
<keyword evidence="1" id="KW-0472">Membrane</keyword>
<organism evidence="2">
    <name type="scientific">Homalodisca liturata</name>
    <dbReference type="NCBI Taxonomy" id="320908"/>
    <lineage>
        <taxon>Eukaryota</taxon>
        <taxon>Metazoa</taxon>
        <taxon>Ecdysozoa</taxon>
        <taxon>Arthropoda</taxon>
        <taxon>Hexapoda</taxon>
        <taxon>Insecta</taxon>
        <taxon>Pterygota</taxon>
        <taxon>Neoptera</taxon>
        <taxon>Paraneoptera</taxon>
        <taxon>Hemiptera</taxon>
        <taxon>Auchenorrhyncha</taxon>
        <taxon>Membracoidea</taxon>
        <taxon>Cicadellidae</taxon>
        <taxon>Cicadellinae</taxon>
        <taxon>Proconiini</taxon>
        <taxon>Homalodisca</taxon>
    </lineage>
</organism>